<organism evidence="1 2">
    <name type="scientific">Sphaerisporangium flaviroseum</name>
    <dbReference type="NCBI Taxonomy" id="509199"/>
    <lineage>
        <taxon>Bacteria</taxon>
        <taxon>Bacillati</taxon>
        <taxon>Actinomycetota</taxon>
        <taxon>Actinomycetes</taxon>
        <taxon>Streptosporangiales</taxon>
        <taxon>Streptosporangiaceae</taxon>
        <taxon>Sphaerisporangium</taxon>
    </lineage>
</organism>
<evidence type="ECO:0000313" key="2">
    <source>
        <dbReference type="Proteomes" id="UP001500888"/>
    </source>
</evidence>
<dbReference type="Gene3D" id="3.20.20.80">
    <property type="entry name" value="Glycosidases"/>
    <property type="match status" value="1"/>
</dbReference>
<dbReference type="Proteomes" id="UP001500888">
    <property type="component" value="Unassembled WGS sequence"/>
</dbReference>
<reference evidence="2" key="1">
    <citation type="journal article" date="2019" name="Int. J. Syst. Evol. Microbiol.">
        <title>The Global Catalogue of Microorganisms (GCM) 10K type strain sequencing project: providing services to taxonomists for standard genome sequencing and annotation.</title>
        <authorList>
            <consortium name="The Broad Institute Genomics Platform"/>
            <consortium name="The Broad Institute Genome Sequencing Center for Infectious Disease"/>
            <person name="Wu L."/>
            <person name="Ma J."/>
        </authorList>
    </citation>
    <scope>NUCLEOTIDE SEQUENCE [LARGE SCALE GENOMIC DNA]</scope>
    <source>
        <strain evidence="2">JCM 16908</strain>
    </source>
</reference>
<dbReference type="SUPFAM" id="SSF51445">
    <property type="entry name" value="(Trans)glycosidases"/>
    <property type="match status" value="1"/>
</dbReference>
<proteinExistence type="predicted"/>
<comment type="caution">
    <text evidence="1">The sequence shown here is derived from an EMBL/GenBank/DDBJ whole genome shotgun (WGS) entry which is preliminary data.</text>
</comment>
<dbReference type="RefSeq" id="WP_344944180.1">
    <property type="nucleotide sequence ID" value="NZ_BAAAZR010000017.1"/>
</dbReference>
<protein>
    <recommendedName>
        <fullName evidence="3">Abortive infection protein</fullName>
    </recommendedName>
</protein>
<evidence type="ECO:0008006" key="3">
    <source>
        <dbReference type="Google" id="ProtNLM"/>
    </source>
</evidence>
<evidence type="ECO:0000313" key="1">
    <source>
        <dbReference type="EMBL" id="GAA3821783.1"/>
    </source>
</evidence>
<sequence length="338" mass="38067">MLAKGINYDTGFLPGGTSSREDFDPETVRREMQIIAQDLHCNAVRISGGLPERLSVAGRYAAEAGLAVWFSPFPCELGREELLPLFADCAERAEELRSGGAEVVLVTGCEMTMFASGFLPGETYRQRMELLRSSMTRPWLWLKIARMSGQLNGFLAETAAVVRERFGGRVTYASAPWERVDWKLFDIVSIDTYRDRRNASRYGKGLRSHLRHGKPVVATEFGTCAYKGAGDRGGMAWAISDRSVEPHRLTGDYQRDESEQVTYLRELLSSFEKEGLDGAFWFTFAGYGHPHRPEPLYDLDMASYGVVKVLEDRKGTAYPDMNWEPKQVFHALATTYRT</sequence>
<accession>A0ABP7IM80</accession>
<keyword evidence="2" id="KW-1185">Reference proteome</keyword>
<gene>
    <name evidence="1" type="ORF">GCM10022226_47650</name>
</gene>
<dbReference type="InterPro" id="IPR017853">
    <property type="entry name" value="GH"/>
</dbReference>
<name>A0ABP7IM80_9ACTN</name>
<dbReference type="EMBL" id="BAAAZR010000017">
    <property type="protein sequence ID" value="GAA3821783.1"/>
    <property type="molecule type" value="Genomic_DNA"/>
</dbReference>